<evidence type="ECO:0000256" key="3">
    <source>
        <dbReference type="ARBA" id="ARBA00022448"/>
    </source>
</evidence>
<dbReference type="AlphaFoldDB" id="A0A7H4MUN9"/>
<evidence type="ECO:0000259" key="15">
    <source>
        <dbReference type="Pfam" id="PF00456"/>
    </source>
</evidence>
<evidence type="ECO:0000256" key="1">
    <source>
        <dbReference type="ARBA" id="ARBA00004651"/>
    </source>
</evidence>
<evidence type="ECO:0000313" key="16">
    <source>
        <dbReference type="EMBL" id="STT04239.1"/>
    </source>
</evidence>
<dbReference type="Pfam" id="PF03611">
    <property type="entry name" value="EIIC-GAT"/>
    <property type="match status" value="1"/>
</dbReference>
<evidence type="ECO:0000256" key="7">
    <source>
        <dbReference type="ARBA" id="ARBA00022692"/>
    </source>
</evidence>
<evidence type="ECO:0000256" key="2">
    <source>
        <dbReference type="ARBA" id="ARBA00011738"/>
    </source>
</evidence>
<feature type="transmembrane region" description="Helical" evidence="14">
    <location>
        <begin position="95"/>
        <end position="114"/>
    </location>
</feature>
<dbReference type="InterPro" id="IPR029061">
    <property type="entry name" value="THDP-binding"/>
</dbReference>
<feature type="transmembrane region" description="Helical" evidence="14">
    <location>
        <begin position="419"/>
        <end position="439"/>
    </location>
</feature>
<dbReference type="Proteomes" id="UP000255050">
    <property type="component" value="Unassembled WGS sequence"/>
</dbReference>
<dbReference type="NCBIfam" id="NF009553">
    <property type="entry name" value="PRK12997.1-5"/>
    <property type="match status" value="1"/>
</dbReference>
<evidence type="ECO:0000256" key="5">
    <source>
        <dbReference type="ARBA" id="ARBA00022597"/>
    </source>
</evidence>
<evidence type="ECO:0000256" key="4">
    <source>
        <dbReference type="ARBA" id="ARBA00022475"/>
    </source>
</evidence>
<dbReference type="Pfam" id="PF00456">
    <property type="entry name" value="Transketolase_N"/>
    <property type="match status" value="1"/>
</dbReference>
<dbReference type="PANTHER" id="PTHR33843:SF4">
    <property type="entry name" value="ASCORBATE-SPECIFIC PTS SYSTEM EIIC COMPONENT"/>
    <property type="match status" value="1"/>
</dbReference>
<dbReference type="GO" id="GO:0005886">
    <property type="term" value="C:plasma membrane"/>
    <property type="evidence" value="ECO:0007669"/>
    <property type="project" value="UniProtKB-SubCell"/>
</dbReference>
<evidence type="ECO:0000256" key="12">
    <source>
        <dbReference type="ARBA" id="ARBA00039702"/>
    </source>
</evidence>
<keyword evidence="4" id="KW-1003">Cell membrane</keyword>
<feature type="transmembrane region" description="Helical" evidence="14">
    <location>
        <begin position="43"/>
        <end position="64"/>
    </location>
</feature>
<dbReference type="InterPro" id="IPR005474">
    <property type="entry name" value="Transketolase_N"/>
</dbReference>
<dbReference type="InterPro" id="IPR051562">
    <property type="entry name" value="Ascorbate-PTS_EIIC"/>
</dbReference>
<feature type="transmembrane region" description="Helical" evidence="14">
    <location>
        <begin position="374"/>
        <end position="399"/>
    </location>
</feature>
<dbReference type="NCBIfam" id="NF006920">
    <property type="entry name" value="PRK09410.1-2"/>
    <property type="match status" value="1"/>
</dbReference>
<dbReference type="GO" id="GO:0009401">
    <property type="term" value="P:phosphoenolpyruvate-dependent sugar phosphotransferase system"/>
    <property type="evidence" value="ECO:0007669"/>
    <property type="project" value="UniProtKB-KW"/>
</dbReference>
<comment type="caution">
    <text evidence="16">The sequence shown here is derived from an EMBL/GenBank/DDBJ whole genome shotgun (WGS) entry which is preliminary data.</text>
</comment>
<dbReference type="InterPro" id="IPR004703">
    <property type="entry name" value="PTS_sugar-sp_permease"/>
</dbReference>
<evidence type="ECO:0000256" key="9">
    <source>
        <dbReference type="ARBA" id="ARBA00023136"/>
    </source>
</evidence>
<comment type="subunit">
    <text evidence="2">Homodimer.</text>
</comment>
<feature type="transmembrane region" description="Helical" evidence="14">
    <location>
        <begin position="318"/>
        <end position="336"/>
    </location>
</feature>
<keyword evidence="5" id="KW-0762">Sugar transport</keyword>
<evidence type="ECO:0000256" key="11">
    <source>
        <dbReference type="ARBA" id="ARBA00038218"/>
    </source>
</evidence>
<evidence type="ECO:0000256" key="10">
    <source>
        <dbReference type="ARBA" id="ARBA00037387"/>
    </source>
</evidence>
<dbReference type="Gene3D" id="3.40.50.970">
    <property type="match status" value="1"/>
</dbReference>
<dbReference type="CDD" id="cd02012">
    <property type="entry name" value="TPP_TK"/>
    <property type="match status" value="1"/>
</dbReference>
<keyword evidence="3" id="KW-0813">Transport</keyword>
<feature type="transmembrane region" description="Helical" evidence="14">
    <location>
        <begin position="220"/>
        <end position="238"/>
    </location>
</feature>
<sequence length="699" mass="75236">MFILETLNFVVDILKVPSVLVGLIALIGLVAQKKSFSDVVKGTIKTILGFIVLGGGATVLVGSLNPLGGMFEHAFNIQGIIPNNEAIVSIALEKYGASTALIMAFGMVANIVVARFTRLKYIFLTGHHTFYMACMIGVILTVAGFEGVGLVFTGSLILGLVMAFFPALAQRYMKRITGTDDIAFGHFGTLGYVLSGWIGSVCGKGSRSTEEMNLPKNLSFLRDSSISISLTMMIIYLIMAVSAGREYVESTFSGGQNYLVYAIIMAITFAAGVFIILQGVRLILAEIVPAFTGFSEKLVPNARPALDCPVVYPYAPNAVLIGFLFSFLGGLVGLFLCGQFKWVLILPGVVPHFFTGATAGVFGNATGGRRGAMIGAFANGLLITFLPVLLLPVLGAIGFANTTFSDADFGAVGIVLGNLARYLSPFAITGLVVALFCAAGGVQRFCEKETCGRRRAGEQRSEIMNVQEVTNLARDIRVATLKSLTDLGFGHYGGSMSVVETLAVLYGAVMKIDPADPDWPERDYFVLSKGHAGPALYSTLAIKGYFPMEELSTLNQNGTRLPSHPDRLKTRGVDATTGSLGQGISIAGGMALSHKLAGRANRVFCIVGDGELNEGQCWEAFQFIAHHRLNNLTVFVDWNKLQLDGRLDEIIRAFNLEDKFRAFGFEVVTVKGDDIPGCWPRFNPYLPSMRARAWLFSIA</sequence>
<proteinExistence type="inferred from homology"/>
<organism evidence="16 17">
    <name type="scientific">Klebsiella michiganensis</name>
    <dbReference type="NCBI Taxonomy" id="1134687"/>
    <lineage>
        <taxon>Bacteria</taxon>
        <taxon>Pseudomonadati</taxon>
        <taxon>Pseudomonadota</taxon>
        <taxon>Gammaproteobacteria</taxon>
        <taxon>Enterobacterales</taxon>
        <taxon>Enterobacteriaceae</taxon>
        <taxon>Klebsiella/Raoultella group</taxon>
        <taxon>Klebsiella</taxon>
    </lineage>
</organism>
<dbReference type="NCBIfam" id="NF009549">
    <property type="entry name" value="PRK12996.1"/>
    <property type="match status" value="1"/>
</dbReference>
<keyword evidence="8 14" id="KW-1133">Transmembrane helix</keyword>
<comment type="similarity">
    <text evidence="11">Belongs to the UlaA family.</text>
</comment>
<protein>
    <recommendedName>
        <fullName evidence="12">Ascorbate-specific PTS system EIIC component</fullName>
    </recommendedName>
    <alternativeName>
        <fullName evidence="13">Ascorbate-specific permease IIC component UlaA</fullName>
    </alternativeName>
</protein>
<comment type="function">
    <text evidence="10">The phosphoenolpyruvate-dependent sugar phosphotransferase system (sugar PTS), a major carbohydrate active transport system, catalyzes the phosphorylation of incoming sugar substrates concomitantly with their translocation across the cell membrane. The enzyme II UlaABC PTS system is involved in ascorbate transport.</text>
</comment>
<dbReference type="EMBL" id="UGJR01000005">
    <property type="protein sequence ID" value="STT04239.1"/>
    <property type="molecule type" value="Genomic_DNA"/>
</dbReference>
<feature type="transmembrane region" description="Helical" evidence="14">
    <location>
        <begin position="121"/>
        <end position="143"/>
    </location>
</feature>
<evidence type="ECO:0000256" key="8">
    <source>
        <dbReference type="ARBA" id="ARBA00022989"/>
    </source>
</evidence>
<feature type="transmembrane region" description="Helical" evidence="14">
    <location>
        <begin position="258"/>
        <end position="277"/>
    </location>
</feature>
<keyword evidence="9 14" id="KW-0472">Membrane</keyword>
<keyword evidence="6" id="KW-0598">Phosphotransferase system</keyword>
<reference evidence="16 17" key="1">
    <citation type="submission" date="2018-06" db="EMBL/GenBank/DDBJ databases">
        <authorList>
            <consortium name="Pathogen Informatics"/>
            <person name="Doyle S."/>
        </authorList>
    </citation>
    <scope>NUCLEOTIDE SEQUENCE [LARGE SCALE GENOMIC DNA]</scope>
    <source>
        <strain evidence="16 17">NCTC11694</strain>
    </source>
</reference>
<dbReference type="NCBIfam" id="NF006922">
    <property type="entry name" value="PRK09410.1-5"/>
    <property type="match status" value="1"/>
</dbReference>
<dbReference type="SUPFAM" id="SSF52518">
    <property type="entry name" value="Thiamin diphosphate-binding fold (THDP-binding)"/>
    <property type="match status" value="1"/>
</dbReference>
<feature type="transmembrane region" description="Helical" evidence="14">
    <location>
        <begin position="149"/>
        <end position="169"/>
    </location>
</feature>
<gene>
    <name evidence="16" type="primary">ulaA_6</name>
    <name evidence="16" type="ORF">NCTC11694_06393</name>
</gene>
<evidence type="ECO:0000256" key="13">
    <source>
        <dbReference type="ARBA" id="ARBA00042859"/>
    </source>
</evidence>
<accession>A0A7H4MUN9</accession>
<feature type="domain" description="Transketolase N-terminal" evidence="15">
    <location>
        <begin position="472"/>
        <end position="673"/>
    </location>
</feature>
<dbReference type="PANTHER" id="PTHR33843">
    <property type="entry name" value="ASCORBATE-SPECIFIC PTS SYSTEM EIIC COMPONENT"/>
    <property type="match status" value="1"/>
</dbReference>
<evidence type="ECO:0000313" key="17">
    <source>
        <dbReference type="Proteomes" id="UP000255050"/>
    </source>
</evidence>
<keyword evidence="7 14" id="KW-0812">Transmembrane</keyword>
<feature type="transmembrane region" description="Helical" evidence="14">
    <location>
        <begin position="6"/>
        <end position="31"/>
    </location>
</feature>
<name>A0A7H4MUN9_9ENTR</name>
<feature type="transmembrane region" description="Helical" evidence="14">
    <location>
        <begin position="342"/>
        <end position="362"/>
    </location>
</feature>
<evidence type="ECO:0000256" key="6">
    <source>
        <dbReference type="ARBA" id="ARBA00022683"/>
    </source>
</evidence>
<evidence type="ECO:0000256" key="14">
    <source>
        <dbReference type="SAM" id="Phobius"/>
    </source>
</evidence>
<comment type="subcellular location">
    <subcellularLocation>
        <location evidence="1">Cell membrane</location>
        <topology evidence="1">Multi-pass membrane protein</topology>
    </subcellularLocation>
</comment>